<evidence type="ECO:0000313" key="2">
    <source>
        <dbReference type="EMBL" id="SEM95718.1"/>
    </source>
</evidence>
<feature type="transmembrane region" description="Helical" evidence="1">
    <location>
        <begin position="13"/>
        <end position="36"/>
    </location>
</feature>
<gene>
    <name evidence="2" type="ORF">SAMN05216180_2205</name>
</gene>
<dbReference type="InterPro" id="IPR010387">
    <property type="entry name" value="QueT"/>
</dbReference>
<dbReference type="AlphaFoldDB" id="A0A1H8CN60"/>
<evidence type="ECO:0000256" key="1">
    <source>
        <dbReference type="SAM" id="Phobius"/>
    </source>
</evidence>
<protein>
    <submittedName>
        <fullName evidence="2">Uncharacterized membrane protein</fullName>
    </submittedName>
</protein>
<keyword evidence="1" id="KW-0472">Membrane</keyword>
<proteinExistence type="predicted"/>
<feature type="transmembrane region" description="Helical" evidence="1">
    <location>
        <begin position="107"/>
        <end position="128"/>
    </location>
</feature>
<reference evidence="2 3" key="1">
    <citation type="submission" date="2016-10" db="EMBL/GenBank/DDBJ databases">
        <authorList>
            <person name="de Groot N.N."/>
        </authorList>
    </citation>
    <scope>NUCLEOTIDE SEQUENCE [LARGE SCALE GENOMIC DNA]</scope>
    <source>
        <strain evidence="2 3">CGMCC 1.5070</strain>
    </source>
</reference>
<dbReference type="STRING" id="474960.SAMN05216180_2205"/>
<name>A0A1H8CN60_9FIRM</name>
<organism evidence="2 3">
    <name type="scientific">Hydrogenoanaerobacterium saccharovorans</name>
    <dbReference type="NCBI Taxonomy" id="474960"/>
    <lineage>
        <taxon>Bacteria</taxon>
        <taxon>Bacillati</taxon>
        <taxon>Bacillota</taxon>
        <taxon>Clostridia</taxon>
        <taxon>Eubacteriales</taxon>
        <taxon>Oscillospiraceae</taxon>
        <taxon>Hydrogenoanaerobacterium</taxon>
    </lineage>
</organism>
<dbReference type="PANTHER" id="PTHR40044">
    <property type="entry name" value="INTEGRAL MEMBRANE PROTEIN-RELATED"/>
    <property type="match status" value="1"/>
</dbReference>
<keyword evidence="1" id="KW-0812">Transmembrane</keyword>
<evidence type="ECO:0000313" key="3">
    <source>
        <dbReference type="Proteomes" id="UP000199158"/>
    </source>
</evidence>
<keyword evidence="1" id="KW-1133">Transmembrane helix</keyword>
<dbReference type="OrthoDB" id="9786793at2"/>
<accession>A0A1H8CN60</accession>
<keyword evidence="3" id="KW-1185">Reference proteome</keyword>
<dbReference type="PIRSF" id="PIRSF031501">
    <property type="entry name" value="QueT"/>
    <property type="match status" value="1"/>
</dbReference>
<dbReference type="Proteomes" id="UP000199158">
    <property type="component" value="Unassembled WGS sequence"/>
</dbReference>
<dbReference type="EMBL" id="FOCG01000002">
    <property type="protein sequence ID" value="SEM95718.1"/>
    <property type="molecule type" value="Genomic_DNA"/>
</dbReference>
<feature type="transmembrane region" description="Helical" evidence="1">
    <location>
        <begin position="134"/>
        <end position="161"/>
    </location>
</feature>
<feature type="transmembrane region" description="Helical" evidence="1">
    <location>
        <begin position="78"/>
        <end position="95"/>
    </location>
</feature>
<dbReference type="Pfam" id="PF06177">
    <property type="entry name" value="QueT"/>
    <property type="match status" value="1"/>
</dbReference>
<sequence>MRNTNVRKLTMCAMLAAIYVVLSLAFAPISFGAVQFRVSEALTLLPVFSPYAVIGVTVGCLITNIAGVAMGITMPMDILFGTLATLIAAVLTYLLRNVCIKGIPVLAALPPVLVNALVIGWEITFFFLPEGASLPGFITSAVSVGTGEMVACGVLGMLLVYTLKKTKLDKKLFE</sequence>
<feature type="transmembrane region" description="Helical" evidence="1">
    <location>
        <begin position="48"/>
        <end position="72"/>
    </location>
</feature>
<dbReference type="PANTHER" id="PTHR40044:SF1">
    <property type="entry name" value="INTEGRAL MEMBRANE PROTEIN"/>
    <property type="match status" value="1"/>
</dbReference>